<gene>
    <name evidence="1" type="ORF">PEC302110_02300</name>
</gene>
<evidence type="ECO:0000313" key="1">
    <source>
        <dbReference type="EMBL" id="BES83133.1"/>
    </source>
</evidence>
<accession>A0AAN0MJ15</accession>
<evidence type="ECO:0000313" key="2">
    <source>
        <dbReference type="Proteomes" id="UP001377830"/>
    </source>
</evidence>
<sequence length="195" mass="22501">MKKILLLIGILLGIGGTWLYQWMKPSSDPYFFLSPKISEGHPIDIPIELYKKGDSIDFIFWKAPLPKPKLFYLFPISPPSSHIVLRIDKDKDKNINFFKHYLFLEEGPIGDIGDTSIFEVKIYRVNSDLSESLVFDKIHKKNNSASASGFDLVDLSGDDFTYDQYRLKVKVLGDWPELKISGLHYFITIKTYFVK</sequence>
<dbReference type="RefSeq" id="WP_261846777.1">
    <property type="nucleotide sequence ID" value="NZ_AP028908.1"/>
</dbReference>
<dbReference type="AlphaFoldDB" id="A0AAN0MJ15"/>
<name>A0AAN0MJ15_9GAMM</name>
<organism evidence="1 2">
    <name type="scientific">Pectobacterium araliae</name>
    <dbReference type="NCBI Taxonomy" id="3073862"/>
    <lineage>
        <taxon>Bacteria</taxon>
        <taxon>Pseudomonadati</taxon>
        <taxon>Pseudomonadota</taxon>
        <taxon>Gammaproteobacteria</taxon>
        <taxon>Enterobacterales</taxon>
        <taxon>Pectobacteriaceae</taxon>
        <taxon>Pectobacterium</taxon>
    </lineage>
</organism>
<protein>
    <submittedName>
        <fullName evidence="1">Uncharacterized protein</fullName>
    </submittedName>
</protein>
<dbReference type="KEGG" id="parl:PEC302110_02300"/>
<reference evidence="2" key="1">
    <citation type="journal article" date="2024" name="Int. J. Syst. Evol. Microbiol.">
        <title>Pectobacterium araliae sp. nov., a pathogen causing bacterial soft rot of Japanese angelica tree in Japan.</title>
        <authorList>
            <person name="Sawada H."/>
            <person name="Someya N."/>
            <person name="Morohoshi T."/>
            <person name="Ono M."/>
            <person name="Satou M."/>
        </authorList>
    </citation>
    <scope>NUCLEOTIDE SEQUENCE [LARGE SCALE GENOMIC DNA]</scope>
    <source>
        <strain evidence="2">MAFF 302110</strain>
    </source>
</reference>
<keyword evidence="2" id="KW-1185">Reference proteome</keyword>
<dbReference type="Proteomes" id="UP001377830">
    <property type="component" value="Chromosome"/>
</dbReference>
<dbReference type="EMBL" id="AP028908">
    <property type="protein sequence ID" value="BES83133.1"/>
    <property type="molecule type" value="Genomic_DNA"/>
</dbReference>
<proteinExistence type="predicted"/>